<dbReference type="PANTHER" id="PTHR36112">
    <property type="entry name" value="RIBOSOMAL RNA SMALL SUBUNIT METHYLTRANSFERASE J"/>
    <property type="match status" value="1"/>
</dbReference>
<proteinExistence type="predicted"/>
<comment type="caution">
    <text evidence="1">The sequence shown here is derived from an EMBL/GenBank/DDBJ whole genome shotgun (WGS) entry which is preliminary data.</text>
</comment>
<accession>A0A1A5YGL6</accession>
<dbReference type="SUPFAM" id="SSF53335">
    <property type="entry name" value="S-adenosyl-L-methionine-dependent methyltransferases"/>
    <property type="match status" value="1"/>
</dbReference>
<evidence type="ECO:0000313" key="2">
    <source>
        <dbReference type="Proteomes" id="UP000092024"/>
    </source>
</evidence>
<reference evidence="1 2" key="1">
    <citation type="submission" date="2016-05" db="EMBL/GenBank/DDBJ databases">
        <title>Paenibacillus oryzae. sp. nov., isolated from the rice root.</title>
        <authorList>
            <person name="Zhang J."/>
            <person name="Zhang X."/>
        </authorList>
    </citation>
    <scope>NUCLEOTIDE SEQUENCE [LARGE SCALE GENOMIC DNA]</scope>
    <source>
        <strain evidence="1 2">1DrF-4</strain>
    </source>
</reference>
<dbReference type="Gene3D" id="3.40.50.150">
    <property type="entry name" value="Vaccinia Virus protein VP39"/>
    <property type="match status" value="1"/>
</dbReference>
<evidence type="ECO:0000313" key="1">
    <source>
        <dbReference type="EMBL" id="OBR64727.1"/>
    </source>
</evidence>
<protein>
    <submittedName>
        <fullName evidence="1">SAM-dependent methyltransferase</fullName>
    </submittedName>
</protein>
<organism evidence="1 2">
    <name type="scientific">Paenibacillus oryzae</name>
    <dbReference type="NCBI Taxonomy" id="1844972"/>
    <lineage>
        <taxon>Bacteria</taxon>
        <taxon>Bacillati</taxon>
        <taxon>Bacillota</taxon>
        <taxon>Bacilli</taxon>
        <taxon>Bacillales</taxon>
        <taxon>Paenibacillaceae</taxon>
        <taxon>Paenibacillus</taxon>
    </lineage>
</organism>
<dbReference type="AlphaFoldDB" id="A0A1A5YGL6"/>
<dbReference type="Pfam" id="PF04445">
    <property type="entry name" value="SAM_MT"/>
    <property type="match status" value="1"/>
</dbReference>
<dbReference type="OrthoDB" id="1653798at2"/>
<name>A0A1A5YGL6_9BACL</name>
<dbReference type="InterPro" id="IPR029063">
    <property type="entry name" value="SAM-dependent_MTases_sf"/>
</dbReference>
<dbReference type="EMBL" id="LYPA01000064">
    <property type="protein sequence ID" value="OBR64727.1"/>
    <property type="molecule type" value="Genomic_DNA"/>
</dbReference>
<sequence length="259" mass="28042">MIVTTAPRPSEMAKRKAARLAADLGAALVQRRGATVRQLVGAAPGKQAIVVTEHEVRFYDGEDAKPLFFHPSMAFIRVKRLRDGGSDPLVEWSRCKPGDVIIDCTAGMAGDSLVLSYAAGETGTVTALESGEVLSALVREGLSSYQSGLHDVDEAMRRITLVTAAHLEYLASRPDKSADIVYFDPMFRKPVYESSAISAFRPIANGEALSEEAVFHARRVARKTVIMKEHGASGEFQRLGFTPCLPGVPKITYGVIHVD</sequence>
<keyword evidence="2" id="KW-1185">Reference proteome</keyword>
<keyword evidence="1" id="KW-0808">Transferase</keyword>
<keyword evidence="1" id="KW-0489">Methyltransferase</keyword>
<dbReference type="STRING" id="1844972.A7K91_03850"/>
<dbReference type="GO" id="GO:0008990">
    <property type="term" value="F:rRNA (guanine-N2-)-methyltransferase activity"/>
    <property type="evidence" value="ECO:0007669"/>
    <property type="project" value="InterPro"/>
</dbReference>
<dbReference type="Proteomes" id="UP000092024">
    <property type="component" value="Unassembled WGS sequence"/>
</dbReference>
<dbReference type="PANTHER" id="PTHR36112:SF1">
    <property type="entry name" value="RIBOSOMAL RNA SMALL SUBUNIT METHYLTRANSFERASE J"/>
    <property type="match status" value="1"/>
</dbReference>
<gene>
    <name evidence="1" type="ORF">A7K91_03850</name>
</gene>
<dbReference type="InterPro" id="IPR007536">
    <property type="entry name" value="16SrRNA_methylTrfase_J"/>
</dbReference>